<accession>A0A8J9YTT4</accession>
<keyword evidence="2" id="KW-1133">Transmembrane helix</keyword>
<keyword evidence="5" id="KW-1185">Reference proteome</keyword>
<evidence type="ECO:0000256" key="1">
    <source>
        <dbReference type="SAM" id="MobiDB-lite"/>
    </source>
</evidence>
<feature type="transmembrane region" description="Helical" evidence="2">
    <location>
        <begin position="156"/>
        <end position="180"/>
    </location>
</feature>
<proteinExistence type="predicted"/>
<name>A0A8J9YTT4_BRALA</name>
<dbReference type="AlphaFoldDB" id="A0A8J9YTT4"/>
<keyword evidence="2" id="KW-0812">Transmembrane</keyword>
<evidence type="ECO:0000313" key="4">
    <source>
        <dbReference type="EMBL" id="CAH1241580.1"/>
    </source>
</evidence>
<evidence type="ECO:0000256" key="3">
    <source>
        <dbReference type="SAM" id="SignalP"/>
    </source>
</evidence>
<feature type="compositionally biased region" description="Polar residues" evidence="1">
    <location>
        <begin position="199"/>
        <end position="214"/>
    </location>
</feature>
<feature type="compositionally biased region" description="Basic and acidic residues" evidence="1">
    <location>
        <begin position="355"/>
        <end position="370"/>
    </location>
</feature>
<feature type="signal peptide" evidence="3">
    <location>
        <begin position="1"/>
        <end position="23"/>
    </location>
</feature>
<feature type="compositionally biased region" description="Basic and acidic residues" evidence="1">
    <location>
        <begin position="275"/>
        <end position="309"/>
    </location>
</feature>
<dbReference type="OrthoDB" id="10049710at2759"/>
<dbReference type="Proteomes" id="UP000838412">
    <property type="component" value="Chromosome 12"/>
</dbReference>
<evidence type="ECO:0000256" key="2">
    <source>
        <dbReference type="SAM" id="Phobius"/>
    </source>
</evidence>
<evidence type="ECO:0000313" key="5">
    <source>
        <dbReference type="Proteomes" id="UP000838412"/>
    </source>
</evidence>
<dbReference type="EMBL" id="OV696697">
    <property type="protein sequence ID" value="CAH1241580.1"/>
    <property type="molecule type" value="Genomic_DNA"/>
</dbReference>
<gene>
    <name evidence="4" type="primary">Hypp6376</name>
    <name evidence="4" type="ORF">BLAG_LOCUS5149</name>
</gene>
<reference evidence="4" key="1">
    <citation type="submission" date="2022-01" db="EMBL/GenBank/DDBJ databases">
        <authorList>
            <person name="Braso-Vives M."/>
        </authorList>
    </citation>
    <scope>NUCLEOTIDE SEQUENCE</scope>
</reference>
<organism evidence="4 5">
    <name type="scientific">Branchiostoma lanceolatum</name>
    <name type="common">Common lancelet</name>
    <name type="synonym">Amphioxus lanceolatum</name>
    <dbReference type="NCBI Taxonomy" id="7740"/>
    <lineage>
        <taxon>Eukaryota</taxon>
        <taxon>Metazoa</taxon>
        <taxon>Chordata</taxon>
        <taxon>Cephalochordata</taxon>
        <taxon>Leptocardii</taxon>
        <taxon>Amphioxiformes</taxon>
        <taxon>Branchiostomatidae</taxon>
        <taxon>Branchiostoma</taxon>
    </lineage>
</organism>
<feature type="region of interest" description="Disordered" evidence="1">
    <location>
        <begin position="192"/>
        <end position="391"/>
    </location>
</feature>
<feature type="compositionally biased region" description="Basic and acidic residues" evidence="1">
    <location>
        <begin position="318"/>
        <end position="345"/>
    </location>
</feature>
<protein>
    <submittedName>
        <fullName evidence="4">Hypp6376 protein</fullName>
    </submittedName>
</protein>
<feature type="chain" id="PRO_5035468217" evidence="3">
    <location>
        <begin position="24"/>
        <end position="391"/>
    </location>
</feature>
<keyword evidence="2" id="KW-0472">Membrane</keyword>
<sequence length="391" mass="42590">MLRPWDLLVCALCLCVGQRLVVGGTTLATTLSTTEAGSVCTVNTTGQATCNSVTQPSTSDGSSSSNCTVQGTWSLVVNATEGTAVNFIPSGGHPPTFVSNTTTDGLTTFEYNVSCCYGVAVDVVKSNTTTCTLQVEVRTNQNPTPASSISFPEDTFAHVAIGCGGGIVVMLCLVFALGAICNKDQKKQAKYKAKIGEAGNQQKNVQQPRSPSQDTPRRPALDAVFATGPRPGSHAGYDDRAMVDPPTASQGGYSDRPMPDPRPSSHGGYNGRPLPDPREQSAPYDDPRRQDNDGYDNRSFQDDDYERPRHQSQFAAPPREHPQQMRRHTEAPPHGPPRYDNHGEAARNFNDPYDGYDRYDRREGDRHGRYSEMPQYDRGMRTGPPADFDMY</sequence>
<keyword evidence="3" id="KW-0732">Signal</keyword>